<evidence type="ECO:0000313" key="10">
    <source>
        <dbReference type="EMBL" id="MEA5582656.1"/>
    </source>
</evidence>
<feature type="domain" description="Response regulatory" evidence="9">
    <location>
        <begin position="10"/>
        <end position="126"/>
    </location>
</feature>
<dbReference type="Gene3D" id="3.30.565.10">
    <property type="entry name" value="Histidine kinase-like ATPase, C-terminal domain"/>
    <property type="match status" value="1"/>
</dbReference>
<dbReference type="Pfam" id="PF00072">
    <property type="entry name" value="Response_reg"/>
    <property type="match status" value="1"/>
</dbReference>
<comment type="catalytic activity">
    <reaction evidence="1">
        <text>ATP + protein L-histidine = ADP + protein N-phospho-L-histidine.</text>
        <dbReference type="EC" id="2.7.13.3"/>
    </reaction>
</comment>
<dbReference type="InterPro" id="IPR036890">
    <property type="entry name" value="HATPase_C_sf"/>
</dbReference>
<dbReference type="Gene3D" id="1.10.287.130">
    <property type="match status" value="1"/>
</dbReference>
<evidence type="ECO:0000256" key="7">
    <source>
        <dbReference type="SAM" id="Coils"/>
    </source>
</evidence>
<dbReference type="SUPFAM" id="SSF55874">
    <property type="entry name" value="ATPase domain of HSP90 chaperone/DNA topoisomerase II/histidine kinase"/>
    <property type="match status" value="1"/>
</dbReference>
<dbReference type="EMBL" id="JAYGHG010000026">
    <property type="protein sequence ID" value="MEA5582656.1"/>
    <property type="molecule type" value="Genomic_DNA"/>
</dbReference>
<dbReference type="CDD" id="cd00082">
    <property type="entry name" value="HisKA"/>
    <property type="match status" value="1"/>
</dbReference>
<dbReference type="PROSITE" id="PS50110">
    <property type="entry name" value="RESPONSE_REGULATORY"/>
    <property type="match status" value="1"/>
</dbReference>
<dbReference type="PANTHER" id="PTHR43547">
    <property type="entry name" value="TWO-COMPONENT HISTIDINE KINASE"/>
    <property type="match status" value="1"/>
</dbReference>
<dbReference type="InterPro" id="IPR004358">
    <property type="entry name" value="Sig_transdc_His_kin-like_C"/>
</dbReference>
<dbReference type="RefSeq" id="WP_323196966.1">
    <property type="nucleotide sequence ID" value="NZ_JAYGHG010000026.1"/>
</dbReference>
<dbReference type="InterPro" id="IPR036097">
    <property type="entry name" value="HisK_dim/P_sf"/>
</dbReference>
<feature type="coiled-coil region" evidence="7">
    <location>
        <begin position="132"/>
        <end position="162"/>
    </location>
</feature>
<reference evidence="10 11" key="1">
    <citation type="submission" date="2023-12" db="EMBL/GenBank/DDBJ databases">
        <title>Baltic Sea Cyanobacteria.</title>
        <authorList>
            <person name="Delbaje E."/>
            <person name="Fewer D.P."/>
            <person name="Shishido T.K."/>
        </authorList>
    </citation>
    <scope>NUCLEOTIDE SEQUENCE [LARGE SCALE GENOMIC DNA]</scope>
    <source>
        <strain evidence="10 11">UHCC-0300</strain>
    </source>
</reference>
<evidence type="ECO:0000256" key="3">
    <source>
        <dbReference type="ARBA" id="ARBA00022553"/>
    </source>
</evidence>
<evidence type="ECO:0000256" key="5">
    <source>
        <dbReference type="ARBA" id="ARBA00023012"/>
    </source>
</evidence>
<dbReference type="SUPFAM" id="SSF52172">
    <property type="entry name" value="CheY-like"/>
    <property type="match status" value="1"/>
</dbReference>
<name>A0ABU5UGJ8_9CYAN</name>
<dbReference type="InterPro" id="IPR003594">
    <property type="entry name" value="HATPase_dom"/>
</dbReference>
<evidence type="ECO:0000256" key="6">
    <source>
        <dbReference type="PROSITE-ProRule" id="PRU00169"/>
    </source>
</evidence>
<dbReference type="SMART" id="SM00448">
    <property type="entry name" value="REC"/>
    <property type="match status" value="1"/>
</dbReference>
<dbReference type="PRINTS" id="PR00344">
    <property type="entry name" value="BCTRLSENSOR"/>
</dbReference>
<comment type="caution">
    <text evidence="10">The sequence shown here is derived from an EMBL/GenBank/DDBJ whole genome shotgun (WGS) entry which is preliminary data.</text>
</comment>
<keyword evidence="7" id="KW-0175">Coiled coil</keyword>
<evidence type="ECO:0000259" key="9">
    <source>
        <dbReference type="PROSITE" id="PS50110"/>
    </source>
</evidence>
<keyword evidence="3 6" id="KW-0597">Phosphoprotein</keyword>
<keyword evidence="11" id="KW-1185">Reference proteome</keyword>
<evidence type="ECO:0000256" key="2">
    <source>
        <dbReference type="ARBA" id="ARBA00012438"/>
    </source>
</evidence>
<keyword evidence="4" id="KW-0418">Kinase</keyword>
<proteinExistence type="predicted"/>
<dbReference type="SUPFAM" id="SSF47384">
    <property type="entry name" value="Homodimeric domain of signal transducing histidine kinase"/>
    <property type="match status" value="1"/>
</dbReference>
<sequence>MNLISDQIHTVLIVDDHPANLSVLSDALDEAGLEVWVAKSGKVALERVQYALPDIILLDVMMPEMDGFETCRHLKANPATKDIPVIFMTALSDTANKVAGFTAGAVDYITKPFEQAEVLSRVKLHLQLYDLARKLEQKNTLLEEKVAEVSLANNQLQKIQLKLIQSEKLSSLGQMVAGITHEINNPVNFIYGNLVHANEYTKELLELVDLYQEEYPNTSTKIQAYIKESNVDFIKDDLLKLFQSMNMGAKRIHEIIKSMRTFSRMDEKNMKAVNIHEGIDSTLTILNYRLKPKPEHPGIEIVKNYSNLPLVECYAGRLNQVFMNILVNAIDALEEEYQNHDSQDIPYEPSRIEISTKMMEDNWVTIQIADNGPGISETVQANLFNSFYTTKPVGKGTGLGLSISHQIIVEEHGGHISCQSQPGKGTEFVIKIPIEQKFSQLPANTKVLTSGN</sequence>
<dbReference type="Pfam" id="PF02518">
    <property type="entry name" value="HATPase_c"/>
    <property type="match status" value="1"/>
</dbReference>
<dbReference type="InterPro" id="IPR003661">
    <property type="entry name" value="HisK_dim/P_dom"/>
</dbReference>
<dbReference type="InterPro" id="IPR011006">
    <property type="entry name" value="CheY-like_superfamily"/>
</dbReference>
<dbReference type="Proteomes" id="UP001302120">
    <property type="component" value="Unassembled WGS sequence"/>
</dbReference>
<accession>A0ABU5UGJ8</accession>
<organism evidence="10 11">
    <name type="scientific">Nodularia harveyana UHCC-0300</name>
    <dbReference type="NCBI Taxonomy" id="2974287"/>
    <lineage>
        <taxon>Bacteria</taxon>
        <taxon>Bacillati</taxon>
        <taxon>Cyanobacteriota</taxon>
        <taxon>Cyanophyceae</taxon>
        <taxon>Nostocales</taxon>
        <taxon>Nodulariaceae</taxon>
        <taxon>Nodularia</taxon>
    </lineage>
</organism>
<keyword evidence="5" id="KW-0902">Two-component regulatory system</keyword>
<dbReference type="InterPro" id="IPR005467">
    <property type="entry name" value="His_kinase_dom"/>
</dbReference>
<feature type="domain" description="Histidine kinase" evidence="8">
    <location>
        <begin position="178"/>
        <end position="436"/>
    </location>
</feature>
<dbReference type="EC" id="2.7.13.3" evidence="2"/>
<dbReference type="Gene3D" id="3.40.50.2300">
    <property type="match status" value="1"/>
</dbReference>
<dbReference type="SMART" id="SM00387">
    <property type="entry name" value="HATPase_c"/>
    <property type="match status" value="1"/>
</dbReference>
<dbReference type="PROSITE" id="PS50109">
    <property type="entry name" value="HIS_KIN"/>
    <property type="match status" value="1"/>
</dbReference>
<evidence type="ECO:0000256" key="1">
    <source>
        <dbReference type="ARBA" id="ARBA00000085"/>
    </source>
</evidence>
<keyword evidence="4" id="KW-0808">Transferase</keyword>
<dbReference type="CDD" id="cd19920">
    <property type="entry name" value="REC_PA4781-like"/>
    <property type="match status" value="1"/>
</dbReference>
<gene>
    <name evidence="10" type="ORF">VB620_15050</name>
</gene>
<dbReference type="InterPro" id="IPR001789">
    <property type="entry name" value="Sig_transdc_resp-reg_receiver"/>
</dbReference>
<protein>
    <recommendedName>
        <fullName evidence="2">histidine kinase</fullName>
        <ecNumber evidence="2">2.7.13.3</ecNumber>
    </recommendedName>
</protein>
<evidence type="ECO:0000313" key="11">
    <source>
        <dbReference type="Proteomes" id="UP001302120"/>
    </source>
</evidence>
<evidence type="ECO:0000259" key="8">
    <source>
        <dbReference type="PROSITE" id="PS50109"/>
    </source>
</evidence>
<evidence type="ECO:0000256" key="4">
    <source>
        <dbReference type="ARBA" id="ARBA00022777"/>
    </source>
</evidence>
<feature type="modified residue" description="4-aspartylphosphate" evidence="6">
    <location>
        <position position="59"/>
    </location>
</feature>
<dbReference type="PANTHER" id="PTHR43547:SF2">
    <property type="entry name" value="HYBRID SIGNAL TRANSDUCTION HISTIDINE KINASE C"/>
    <property type="match status" value="1"/>
</dbReference>